<protein>
    <submittedName>
        <fullName evidence="8">OmpA family protein</fullName>
    </submittedName>
</protein>
<dbReference type="Gene3D" id="3.30.1450.10">
    <property type="match status" value="1"/>
</dbReference>
<evidence type="ECO:0000313" key="9">
    <source>
        <dbReference type="Proteomes" id="UP000501939"/>
    </source>
</evidence>
<dbReference type="PANTHER" id="PTHR30329:SF21">
    <property type="entry name" value="LIPOPROTEIN YIAD-RELATED"/>
    <property type="match status" value="1"/>
</dbReference>
<keyword evidence="4" id="KW-0998">Cell outer membrane</keyword>
<dbReference type="GO" id="GO:0009279">
    <property type="term" value="C:cell outer membrane"/>
    <property type="evidence" value="ECO:0007669"/>
    <property type="project" value="UniProtKB-SubCell"/>
</dbReference>
<dbReference type="AlphaFoldDB" id="A0A6G8S831"/>
<keyword evidence="9" id="KW-1185">Reference proteome</keyword>
<dbReference type="InterPro" id="IPR006664">
    <property type="entry name" value="OMP_bac"/>
</dbReference>
<dbReference type="PRINTS" id="PR01021">
    <property type="entry name" value="OMPADOMAIN"/>
</dbReference>
<dbReference type="EMBL" id="CP049916">
    <property type="protein sequence ID" value="QIO10241.1"/>
    <property type="molecule type" value="Genomic_DNA"/>
</dbReference>
<dbReference type="Proteomes" id="UP000501939">
    <property type="component" value="Chromosome"/>
</dbReference>
<dbReference type="InterPro" id="IPR050330">
    <property type="entry name" value="Bact_OuterMem_StrucFunc"/>
</dbReference>
<feature type="chain" id="PRO_5026310024" evidence="6">
    <location>
        <begin position="24"/>
        <end position="265"/>
    </location>
</feature>
<accession>A0A6G8S831</accession>
<keyword evidence="2 6" id="KW-0732">Signal</keyword>
<name>A0A6G8S831_9GAMM</name>
<dbReference type="InterPro" id="IPR007450">
    <property type="entry name" value="BamE_dom"/>
</dbReference>
<evidence type="ECO:0000259" key="7">
    <source>
        <dbReference type="PROSITE" id="PS51123"/>
    </source>
</evidence>
<proteinExistence type="predicted"/>
<dbReference type="Pfam" id="PF04355">
    <property type="entry name" value="BamE"/>
    <property type="match status" value="1"/>
</dbReference>
<dbReference type="InterPro" id="IPR037873">
    <property type="entry name" value="BamE-like"/>
</dbReference>
<evidence type="ECO:0000256" key="4">
    <source>
        <dbReference type="ARBA" id="ARBA00023237"/>
    </source>
</evidence>
<dbReference type="KEGG" id="alj:G8D99_15315"/>
<dbReference type="RefSeq" id="WP_166327354.1">
    <property type="nucleotide sequence ID" value="NZ_CP049916.1"/>
</dbReference>
<evidence type="ECO:0000256" key="3">
    <source>
        <dbReference type="ARBA" id="ARBA00023136"/>
    </source>
</evidence>
<dbReference type="InterPro" id="IPR006665">
    <property type="entry name" value="OmpA-like"/>
</dbReference>
<organism evidence="8 9">
    <name type="scientific">Acinetobacter lanii</name>
    <dbReference type="NCBI Taxonomy" id="2715163"/>
    <lineage>
        <taxon>Bacteria</taxon>
        <taxon>Pseudomonadati</taxon>
        <taxon>Pseudomonadota</taxon>
        <taxon>Gammaproteobacteria</taxon>
        <taxon>Moraxellales</taxon>
        <taxon>Moraxellaceae</taxon>
        <taxon>Acinetobacter</taxon>
    </lineage>
</organism>
<reference evidence="8 9" key="1">
    <citation type="submission" date="2020-03" db="EMBL/GenBank/DDBJ databases">
        <authorList>
            <person name="Zhu W."/>
        </authorList>
    </citation>
    <scope>NUCLEOTIDE SEQUENCE [LARGE SCALE GENOMIC DNA]</scope>
    <source>
        <strain evidence="8 9">185</strain>
    </source>
</reference>
<dbReference type="PROSITE" id="PS51123">
    <property type="entry name" value="OMPA_2"/>
    <property type="match status" value="1"/>
</dbReference>
<dbReference type="SUPFAM" id="SSF103088">
    <property type="entry name" value="OmpA-like"/>
    <property type="match status" value="1"/>
</dbReference>
<feature type="signal peptide" evidence="6">
    <location>
        <begin position="1"/>
        <end position="23"/>
    </location>
</feature>
<feature type="domain" description="OmpA-like" evidence="7">
    <location>
        <begin position="143"/>
        <end position="265"/>
    </location>
</feature>
<dbReference type="Gene3D" id="3.30.1330.60">
    <property type="entry name" value="OmpA-like domain"/>
    <property type="match status" value="1"/>
</dbReference>
<evidence type="ECO:0000256" key="5">
    <source>
        <dbReference type="PROSITE-ProRule" id="PRU00473"/>
    </source>
</evidence>
<evidence type="ECO:0000256" key="2">
    <source>
        <dbReference type="ARBA" id="ARBA00022729"/>
    </source>
</evidence>
<sequence>MKTSYKIMLLSLFSGLMISVSNATENLSEQTPTDIQFTDIKKSYLKQVHRYEYDHIARLDQGLNKDQIRFILGNPHFSEGILGTKTWNYVLDIREPQTQQYKRCQLRIDFNQDKLAQHYYWKGEECQGLMTWGVNNQSQQEQTTYSAQQKTASVLFNFDQGQPSGIKNPEKIDEIAQMIKQSDNHTTILITGFTDSLGSFTYNQKLSQERAKTVVNLLQERGIDPAKIKFEAKNQTNQYAQCTAIKQKQVLIECLAPNRRVQIEW</sequence>
<dbReference type="InterPro" id="IPR036737">
    <property type="entry name" value="OmpA-like_sf"/>
</dbReference>
<evidence type="ECO:0000256" key="6">
    <source>
        <dbReference type="SAM" id="SignalP"/>
    </source>
</evidence>
<dbReference type="CDD" id="cd07185">
    <property type="entry name" value="OmpA_C-like"/>
    <property type="match status" value="1"/>
</dbReference>
<comment type="subcellular location">
    <subcellularLocation>
        <location evidence="1">Cell outer membrane</location>
    </subcellularLocation>
</comment>
<evidence type="ECO:0000313" key="8">
    <source>
        <dbReference type="EMBL" id="QIO10241.1"/>
    </source>
</evidence>
<dbReference type="NCBIfam" id="NF047726">
    <property type="entry name" value="AutTranAdhPGAsTpgA"/>
    <property type="match status" value="1"/>
</dbReference>
<keyword evidence="3 5" id="KW-0472">Membrane</keyword>
<gene>
    <name evidence="8" type="ORF">G8D99_15315</name>
</gene>
<dbReference type="Pfam" id="PF00691">
    <property type="entry name" value="OmpA"/>
    <property type="match status" value="1"/>
</dbReference>
<evidence type="ECO:0000256" key="1">
    <source>
        <dbReference type="ARBA" id="ARBA00004442"/>
    </source>
</evidence>
<dbReference type="PANTHER" id="PTHR30329">
    <property type="entry name" value="STATOR ELEMENT OF FLAGELLAR MOTOR COMPLEX"/>
    <property type="match status" value="1"/>
</dbReference>